<evidence type="ECO:0000256" key="1">
    <source>
        <dbReference type="SAM" id="MobiDB-lite"/>
    </source>
</evidence>
<accession>A0AAD6SR64</accession>
<name>A0AAD6SR64_9AGAR</name>
<comment type="caution">
    <text evidence="2">The sequence shown here is derived from an EMBL/GenBank/DDBJ whole genome shotgun (WGS) entry which is preliminary data.</text>
</comment>
<dbReference type="SUPFAM" id="SSF57850">
    <property type="entry name" value="RING/U-box"/>
    <property type="match status" value="1"/>
</dbReference>
<reference evidence="2" key="1">
    <citation type="submission" date="2023-03" db="EMBL/GenBank/DDBJ databases">
        <title>Massive genome expansion in bonnet fungi (Mycena s.s.) driven by repeated elements and novel gene families across ecological guilds.</title>
        <authorList>
            <consortium name="Lawrence Berkeley National Laboratory"/>
            <person name="Harder C.B."/>
            <person name="Miyauchi S."/>
            <person name="Viragh M."/>
            <person name="Kuo A."/>
            <person name="Thoen E."/>
            <person name="Andreopoulos B."/>
            <person name="Lu D."/>
            <person name="Skrede I."/>
            <person name="Drula E."/>
            <person name="Henrissat B."/>
            <person name="Morin E."/>
            <person name="Kohler A."/>
            <person name="Barry K."/>
            <person name="LaButti K."/>
            <person name="Morin E."/>
            <person name="Salamov A."/>
            <person name="Lipzen A."/>
            <person name="Mereny Z."/>
            <person name="Hegedus B."/>
            <person name="Baldrian P."/>
            <person name="Stursova M."/>
            <person name="Weitz H."/>
            <person name="Taylor A."/>
            <person name="Grigoriev I.V."/>
            <person name="Nagy L.G."/>
            <person name="Martin F."/>
            <person name="Kauserud H."/>
        </authorList>
    </citation>
    <scope>NUCLEOTIDE SEQUENCE</scope>
    <source>
        <strain evidence="2">CBHHK200</strain>
    </source>
</reference>
<dbReference type="Gene3D" id="3.30.40.10">
    <property type="entry name" value="Zinc/RING finger domain, C3HC4 (zinc finger)"/>
    <property type="match status" value="1"/>
</dbReference>
<evidence type="ECO:0000313" key="3">
    <source>
        <dbReference type="Proteomes" id="UP001218188"/>
    </source>
</evidence>
<dbReference type="InterPro" id="IPR013083">
    <property type="entry name" value="Znf_RING/FYVE/PHD"/>
</dbReference>
<protein>
    <recommendedName>
        <fullName evidence="4">RING-type domain-containing protein</fullName>
    </recommendedName>
</protein>
<dbReference type="AlphaFoldDB" id="A0AAD6SR64"/>
<gene>
    <name evidence="2" type="ORF">C8F04DRAFT_654608</name>
</gene>
<evidence type="ECO:0000313" key="2">
    <source>
        <dbReference type="EMBL" id="KAJ7032551.1"/>
    </source>
</evidence>
<organism evidence="2 3">
    <name type="scientific">Mycena alexandri</name>
    <dbReference type="NCBI Taxonomy" id="1745969"/>
    <lineage>
        <taxon>Eukaryota</taxon>
        <taxon>Fungi</taxon>
        <taxon>Dikarya</taxon>
        <taxon>Basidiomycota</taxon>
        <taxon>Agaricomycotina</taxon>
        <taxon>Agaricomycetes</taxon>
        <taxon>Agaricomycetidae</taxon>
        <taxon>Agaricales</taxon>
        <taxon>Marasmiineae</taxon>
        <taxon>Mycenaceae</taxon>
        <taxon>Mycena</taxon>
    </lineage>
</organism>
<evidence type="ECO:0008006" key="4">
    <source>
        <dbReference type="Google" id="ProtNLM"/>
    </source>
</evidence>
<proteinExistence type="predicted"/>
<sequence>MNAKGQARRQGRVPMMPMGNLKVVARGRQAAARDCGICEEPAVAPVRTLCCSALFCKQHIDSWIYGPAATGLCPRLRSTLRPPALKIPLSTPQNAPERSAAHPARVAFPLPL</sequence>
<keyword evidence="3" id="KW-1185">Reference proteome</keyword>
<dbReference type="EMBL" id="JARJCM010000072">
    <property type="protein sequence ID" value="KAJ7032551.1"/>
    <property type="molecule type" value="Genomic_DNA"/>
</dbReference>
<dbReference type="Proteomes" id="UP001218188">
    <property type="component" value="Unassembled WGS sequence"/>
</dbReference>
<feature type="region of interest" description="Disordered" evidence="1">
    <location>
        <begin position="85"/>
        <end position="112"/>
    </location>
</feature>